<name>A0ABU6TZ14_9FABA</name>
<dbReference type="EMBL" id="JASCZI010093112">
    <property type="protein sequence ID" value="MED6153093.1"/>
    <property type="molecule type" value="Genomic_DNA"/>
</dbReference>
<sequence>MKVNPNSRKHGGADDERILVTRALRSDISRCSRFISTHELWPTGIHRKAVFWITKAEVKMEFPSEFFDAFGHHFHSHIYLIDVKDNCLVLSVGKDDNSMWLPRESLCLIRNFYNLGVRATGDGETIELTVGNAYSTSSRVHKKLFKFKLVRNSSQRNAYLFGGEWCDFCNAYRQSLNRKCQLKILSVEDRLIQASFG</sequence>
<accession>A0ABU6TZ14</accession>
<protein>
    <submittedName>
        <fullName evidence="1">Uncharacterized protein</fullName>
    </submittedName>
</protein>
<evidence type="ECO:0000313" key="1">
    <source>
        <dbReference type="EMBL" id="MED6153093.1"/>
    </source>
</evidence>
<comment type="caution">
    <text evidence="1">The sequence shown here is derived from an EMBL/GenBank/DDBJ whole genome shotgun (WGS) entry which is preliminary data.</text>
</comment>
<reference evidence="1 2" key="1">
    <citation type="journal article" date="2023" name="Plants (Basel)">
        <title>Bridging the Gap: Combining Genomics and Transcriptomics Approaches to Understand Stylosanthes scabra, an Orphan Legume from the Brazilian Caatinga.</title>
        <authorList>
            <person name="Ferreira-Neto J.R.C."/>
            <person name="da Silva M.D."/>
            <person name="Binneck E."/>
            <person name="de Melo N.F."/>
            <person name="da Silva R.H."/>
            <person name="de Melo A.L.T.M."/>
            <person name="Pandolfi V."/>
            <person name="Bustamante F.O."/>
            <person name="Brasileiro-Vidal A.C."/>
            <person name="Benko-Iseppon A.M."/>
        </authorList>
    </citation>
    <scope>NUCLEOTIDE SEQUENCE [LARGE SCALE GENOMIC DNA]</scope>
    <source>
        <tissue evidence="1">Leaves</tissue>
    </source>
</reference>
<proteinExistence type="predicted"/>
<keyword evidence="2" id="KW-1185">Reference proteome</keyword>
<gene>
    <name evidence="1" type="ORF">PIB30_098239</name>
</gene>
<evidence type="ECO:0000313" key="2">
    <source>
        <dbReference type="Proteomes" id="UP001341840"/>
    </source>
</evidence>
<dbReference type="Proteomes" id="UP001341840">
    <property type="component" value="Unassembled WGS sequence"/>
</dbReference>
<organism evidence="1 2">
    <name type="scientific">Stylosanthes scabra</name>
    <dbReference type="NCBI Taxonomy" id="79078"/>
    <lineage>
        <taxon>Eukaryota</taxon>
        <taxon>Viridiplantae</taxon>
        <taxon>Streptophyta</taxon>
        <taxon>Embryophyta</taxon>
        <taxon>Tracheophyta</taxon>
        <taxon>Spermatophyta</taxon>
        <taxon>Magnoliopsida</taxon>
        <taxon>eudicotyledons</taxon>
        <taxon>Gunneridae</taxon>
        <taxon>Pentapetalae</taxon>
        <taxon>rosids</taxon>
        <taxon>fabids</taxon>
        <taxon>Fabales</taxon>
        <taxon>Fabaceae</taxon>
        <taxon>Papilionoideae</taxon>
        <taxon>50 kb inversion clade</taxon>
        <taxon>dalbergioids sensu lato</taxon>
        <taxon>Dalbergieae</taxon>
        <taxon>Pterocarpus clade</taxon>
        <taxon>Stylosanthes</taxon>
    </lineage>
</organism>